<gene>
    <name evidence="4" type="ORF">SAMN02745117_01822</name>
</gene>
<dbReference type="PANTHER" id="PTHR30273">
    <property type="entry name" value="PERIPLASMIC SIGNAL SENSOR AND SIGMA FACTOR ACTIVATOR FECR-RELATED"/>
    <property type="match status" value="1"/>
</dbReference>
<keyword evidence="1" id="KW-0472">Membrane</keyword>
<dbReference type="Gene3D" id="2.60.120.1440">
    <property type="match status" value="1"/>
</dbReference>
<accession>A0A1M5B5H7</accession>
<evidence type="ECO:0000313" key="4">
    <source>
        <dbReference type="EMBL" id="SHF37695.1"/>
    </source>
</evidence>
<feature type="transmembrane region" description="Helical" evidence="1">
    <location>
        <begin position="82"/>
        <end position="104"/>
    </location>
</feature>
<evidence type="ECO:0000259" key="2">
    <source>
        <dbReference type="Pfam" id="PF04773"/>
    </source>
</evidence>
<dbReference type="OrthoDB" id="1100567at2"/>
<dbReference type="InterPro" id="IPR006860">
    <property type="entry name" value="FecR"/>
</dbReference>
<dbReference type="Pfam" id="PF16220">
    <property type="entry name" value="DUF4880"/>
    <property type="match status" value="1"/>
</dbReference>
<dbReference type="PIRSF" id="PIRSF018266">
    <property type="entry name" value="FecR"/>
    <property type="match status" value="1"/>
</dbReference>
<dbReference type="InterPro" id="IPR032623">
    <property type="entry name" value="FecR_N"/>
</dbReference>
<evidence type="ECO:0000313" key="5">
    <source>
        <dbReference type="Proteomes" id="UP000184327"/>
    </source>
</evidence>
<dbReference type="Proteomes" id="UP000184327">
    <property type="component" value="Unassembled WGS sequence"/>
</dbReference>
<proteinExistence type="predicted"/>
<dbReference type="InterPro" id="IPR012373">
    <property type="entry name" value="Ferrdict_sens_TM"/>
</dbReference>
<sequence>MKASKVRQEAARWFAHMQNVAEDDFREHARFERWLGADPSHAPAYRQMAGIWGDFESGDRLARLSHAVEQGQSAQRQSRRGVLRTGTLATVALLAGGTLGWQMLAPMRQRAWPSVELANASGQPAQVHILPDGSRLTLGAATRVQVRYEADRRLVLLHAGVAAFEVQADPERPFVVDSRQARVTVLGTRFAVDRFSDAHVRVSVDHGRVRVAQMRASLGGYWWREVQHWLLHDGQVLDVTESGGLWPATPAADAFAWQQGALVFSGATLGEMAVQLSRYTAKPVQAPQGDSRNGHTPRIVAVVQTRDIDRFLSHLPQLATLEVRHTPAATLLLPR</sequence>
<evidence type="ECO:0000259" key="3">
    <source>
        <dbReference type="Pfam" id="PF16220"/>
    </source>
</evidence>
<keyword evidence="1" id="KW-0812">Transmembrane</keyword>
<keyword evidence="5" id="KW-1185">Reference proteome</keyword>
<feature type="domain" description="FecR N-terminal" evidence="3">
    <location>
        <begin position="8"/>
        <end position="49"/>
    </location>
</feature>
<dbReference type="STRING" id="1122156.SAMN02745117_01822"/>
<dbReference type="EMBL" id="FQUZ01000020">
    <property type="protein sequence ID" value="SHF37695.1"/>
    <property type="molecule type" value="Genomic_DNA"/>
</dbReference>
<feature type="domain" description="FecR protein" evidence="2">
    <location>
        <begin position="129"/>
        <end position="210"/>
    </location>
</feature>
<evidence type="ECO:0000256" key="1">
    <source>
        <dbReference type="SAM" id="Phobius"/>
    </source>
</evidence>
<dbReference type="Pfam" id="PF04773">
    <property type="entry name" value="FecR"/>
    <property type="match status" value="1"/>
</dbReference>
<protein>
    <submittedName>
        <fullName evidence="4">FecR family protein</fullName>
    </submittedName>
</protein>
<dbReference type="PANTHER" id="PTHR30273:SF2">
    <property type="entry name" value="PROTEIN FECR"/>
    <property type="match status" value="1"/>
</dbReference>
<dbReference type="GO" id="GO:0016989">
    <property type="term" value="F:sigma factor antagonist activity"/>
    <property type="evidence" value="ECO:0007669"/>
    <property type="project" value="TreeGrafter"/>
</dbReference>
<organism evidence="4 5">
    <name type="scientific">Lampropedia hyalina DSM 16112</name>
    <dbReference type="NCBI Taxonomy" id="1122156"/>
    <lineage>
        <taxon>Bacteria</taxon>
        <taxon>Pseudomonadati</taxon>
        <taxon>Pseudomonadota</taxon>
        <taxon>Betaproteobacteria</taxon>
        <taxon>Burkholderiales</taxon>
        <taxon>Comamonadaceae</taxon>
        <taxon>Lampropedia</taxon>
    </lineage>
</organism>
<dbReference type="RefSeq" id="WP_073356384.1">
    <property type="nucleotide sequence ID" value="NZ_FQUZ01000020.1"/>
</dbReference>
<name>A0A1M5B5H7_9BURK</name>
<keyword evidence="1" id="KW-1133">Transmembrane helix</keyword>
<dbReference type="AlphaFoldDB" id="A0A1M5B5H7"/>
<reference evidence="4 5" key="1">
    <citation type="submission" date="2016-11" db="EMBL/GenBank/DDBJ databases">
        <authorList>
            <person name="Jaros S."/>
            <person name="Januszkiewicz K."/>
            <person name="Wedrychowicz H."/>
        </authorList>
    </citation>
    <scope>NUCLEOTIDE SEQUENCE [LARGE SCALE GENOMIC DNA]</scope>
    <source>
        <strain evidence="4 5">DSM 16112</strain>
    </source>
</reference>